<evidence type="ECO:0000256" key="2">
    <source>
        <dbReference type="ARBA" id="ARBA00022730"/>
    </source>
</evidence>
<evidence type="ECO:0000256" key="3">
    <source>
        <dbReference type="ARBA" id="ARBA00022884"/>
    </source>
</evidence>
<dbReference type="EMBL" id="LYDR01000110">
    <property type="protein sequence ID" value="ODA30412.1"/>
    <property type="molecule type" value="Genomic_DNA"/>
</dbReference>
<protein>
    <recommendedName>
        <fullName evidence="6">Small ribosomal subunit protein uS17</fullName>
    </recommendedName>
</protein>
<dbReference type="Proteomes" id="UP000094828">
    <property type="component" value="Unassembled WGS sequence"/>
</dbReference>
<dbReference type="AlphaFoldDB" id="A0A1C3EB03"/>
<dbReference type="InterPro" id="IPR000266">
    <property type="entry name" value="Ribosomal_uS17"/>
</dbReference>
<proteinExistence type="inferred from homology"/>
<comment type="function">
    <text evidence="6">One of the primary rRNA binding proteins, it binds specifically to the 5'-end of 16S ribosomal RNA.</text>
</comment>
<dbReference type="InterPro" id="IPR012340">
    <property type="entry name" value="NA-bd_OB-fold"/>
</dbReference>
<dbReference type="NCBIfam" id="NF004123">
    <property type="entry name" value="PRK05610.1"/>
    <property type="match status" value="1"/>
</dbReference>
<dbReference type="NCBIfam" id="TIGR03635">
    <property type="entry name" value="uS17_bact"/>
    <property type="match status" value="1"/>
</dbReference>
<dbReference type="HAMAP" id="MF_01345_B">
    <property type="entry name" value="Ribosomal_uS17_B"/>
    <property type="match status" value="1"/>
</dbReference>
<keyword evidence="2 6" id="KW-0699">rRNA-binding</keyword>
<comment type="subunit">
    <text evidence="6">Part of the 30S ribosomal subunit.</text>
</comment>
<comment type="similarity">
    <text evidence="1 6">Belongs to the universal ribosomal protein uS17 family.</text>
</comment>
<name>A0A1C3EB03_9PLAN</name>
<dbReference type="PRINTS" id="PR00973">
    <property type="entry name" value="RIBOSOMALS17"/>
</dbReference>
<evidence type="ECO:0000313" key="8">
    <source>
        <dbReference type="Proteomes" id="UP000094828"/>
    </source>
</evidence>
<dbReference type="PANTHER" id="PTHR10744:SF1">
    <property type="entry name" value="SMALL RIBOSOMAL SUBUNIT PROTEIN US17M"/>
    <property type="match status" value="1"/>
</dbReference>
<dbReference type="PANTHER" id="PTHR10744">
    <property type="entry name" value="40S RIBOSOMAL PROTEIN S11 FAMILY MEMBER"/>
    <property type="match status" value="1"/>
</dbReference>
<dbReference type="GO" id="GO:0022627">
    <property type="term" value="C:cytosolic small ribosomal subunit"/>
    <property type="evidence" value="ECO:0007669"/>
    <property type="project" value="UniProtKB-UniRule"/>
</dbReference>
<keyword evidence="5 6" id="KW-0687">Ribonucleoprotein</keyword>
<dbReference type="InterPro" id="IPR019984">
    <property type="entry name" value="Ribosomal_uS17_bact/chlr"/>
</dbReference>
<comment type="caution">
    <text evidence="7">The sequence shown here is derived from an EMBL/GenBank/DDBJ whole genome shotgun (WGS) entry which is preliminary data.</text>
</comment>
<evidence type="ECO:0000256" key="1">
    <source>
        <dbReference type="ARBA" id="ARBA00010254"/>
    </source>
</evidence>
<evidence type="ECO:0000256" key="5">
    <source>
        <dbReference type="ARBA" id="ARBA00023274"/>
    </source>
</evidence>
<dbReference type="GO" id="GO:0003735">
    <property type="term" value="F:structural constituent of ribosome"/>
    <property type="evidence" value="ECO:0007669"/>
    <property type="project" value="UniProtKB-UniRule"/>
</dbReference>
<sequence>MRKTVIGVVTGDKASKTRRVEVERIFKHPKYGKTVRRRTVCHAHDENNVSRLGDTVEIIESRPMSALKRWALVSVVKTALPTSSDAS</sequence>
<organism evidence="7 8">
    <name type="scientific">Planctopirus hydrillae</name>
    <dbReference type="NCBI Taxonomy" id="1841610"/>
    <lineage>
        <taxon>Bacteria</taxon>
        <taxon>Pseudomonadati</taxon>
        <taxon>Planctomycetota</taxon>
        <taxon>Planctomycetia</taxon>
        <taxon>Planctomycetales</taxon>
        <taxon>Planctomycetaceae</taxon>
        <taxon>Planctopirus</taxon>
    </lineage>
</organism>
<evidence type="ECO:0000256" key="4">
    <source>
        <dbReference type="ARBA" id="ARBA00022980"/>
    </source>
</evidence>
<dbReference type="GO" id="GO:0006412">
    <property type="term" value="P:translation"/>
    <property type="evidence" value="ECO:0007669"/>
    <property type="project" value="UniProtKB-UniRule"/>
</dbReference>
<dbReference type="OrthoDB" id="9811714at2"/>
<dbReference type="CDD" id="cd00364">
    <property type="entry name" value="Ribosomal_uS17"/>
    <property type="match status" value="1"/>
</dbReference>
<dbReference type="Gene3D" id="2.40.50.140">
    <property type="entry name" value="Nucleic acid-binding proteins"/>
    <property type="match status" value="1"/>
</dbReference>
<gene>
    <name evidence="6" type="primary">rpsQ</name>
    <name evidence="7" type="ORF">A6X21_00635</name>
</gene>
<evidence type="ECO:0000256" key="6">
    <source>
        <dbReference type="HAMAP-Rule" id="MF_01345"/>
    </source>
</evidence>
<dbReference type="STRING" id="1841610.A6X21_00635"/>
<keyword evidence="3 6" id="KW-0694">RNA-binding</keyword>
<keyword evidence="4 6" id="KW-0689">Ribosomal protein</keyword>
<dbReference type="Pfam" id="PF00366">
    <property type="entry name" value="Ribosomal_S17"/>
    <property type="match status" value="1"/>
</dbReference>
<accession>A0A1C3EB03</accession>
<dbReference type="SUPFAM" id="SSF50249">
    <property type="entry name" value="Nucleic acid-binding proteins"/>
    <property type="match status" value="1"/>
</dbReference>
<keyword evidence="8" id="KW-1185">Reference proteome</keyword>
<evidence type="ECO:0000313" key="7">
    <source>
        <dbReference type="EMBL" id="ODA30412.1"/>
    </source>
</evidence>
<dbReference type="GO" id="GO:0019843">
    <property type="term" value="F:rRNA binding"/>
    <property type="evidence" value="ECO:0007669"/>
    <property type="project" value="UniProtKB-UniRule"/>
</dbReference>
<dbReference type="RefSeq" id="WP_013108766.1">
    <property type="nucleotide sequence ID" value="NZ_LYDR01000110.1"/>
</dbReference>
<reference evidence="7 8" key="1">
    <citation type="submission" date="2016-05" db="EMBL/GenBank/DDBJ databases">
        <title>Genomic and physiological characterization of Planctopirus sp. isolated from fresh water lake.</title>
        <authorList>
            <person name="Subhash Y."/>
            <person name="Ramana C."/>
        </authorList>
    </citation>
    <scope>NUCLEOTIDE SEQUENCE [LARGE SCALE GENOMIC DNA]</scope>
    <source>
        <strain evidence="7 8">JC280</strain>
    </source>
</reference>